<evidence type="ECO:0000313" key="4">
    <source>
        <dbReference type="WBParaSite" id="ECPE_0000911401-mRNA-1"/>
    </source>
</evidence>
<dbReference type="AlphaFoldDB" id="A0A183AQ51"/>
<accession>A0A183AQ51</accession>
<keyword evidence="1" id="KW-0175">Coiled coil</keyword>
<dbReference type="OrthoDB" id="6270259at2759"/>
<reference evidence="4" key="1">
    <citation type="submission" date="2016-06" db="UniProtKB">
        <authorList>
            <consortium name="WormBaseParasite"/>
        </authorList>
    </citation>
    <scope>IDENTIFICATION</scope>
</reference>
<keyword evidence="3" id="KW-1185">Reference proteome</keyword>
<protein>
    <submittedName>
        <fullName evidence="4">Nesprin-1</fullName>
    </submittedName>
</protein>
<dbReference type="WBParaSite" id="ECPE_0000911401-mRNA-1">
    <property type="protein sequence ID" value="ECPE_0000911401-mRNA-1"/>
    <property type="gene ID" value="ECPE_0000911401"/>
</dbReference>
<evidence type="ECO:0000313" key="2">
    <source>
        <dbReference type="EMBL" id="VDP84745.1"/>
    </source>
</evidence>
<sequence length="312" mass="36215">MNQRSSELEIVISETQRVKELEREVDRWINKTEAELDVIDHTRETKADSAVRSPRRFVQGLDANRRKRLQDLSECLSGPAKEAWAQYRRDAEALMKQFKQEDTSKLQSDVDTVEKRWKDLHERLALMNQWLASHADGHADTLGPDTDRIVLTKHRRTPSLEHASRAGLTERLEQVERRLNQLGMLDAELQRQVSVMNENMALNERRGQIVTELQMLQNELNTLSTQMGGGTRPSNNDLTSLADSELHQRYRQLRDRVTSFRQSVQTATPTHFLSRLKQLNSWVSHRDAAFRAIICPLHGDLLFIMKMRELML</sequence>
<proteinExistence type="predicted"/>
<evidence type="ECO:0000313" key="3">
    <source>
        <dbReference type="Proteomes" id="UP000272942"/>
    </source>
</evidence>
<dbReference type="Proteomes" id="UP000272942">
    <property type="component" value="Unassembled WGS sequence"/>
</dbReference>
<dbReference type="EMBL" id="UZAN01046895">
    <property type="protein sequence ID" value="VDP84745.1"/>
    <property type="molecule type" value="Genomic_DNA"/>
</dbReference>
<name>A0A183AQ51_9TREM</name>
<evidence type="ECO:0000256" key="1">
    <source>
        <dbReference type="SAM" id="Coils"/>
    </source>
</evidence>
<reference evidence="2 3" key="2">
    <citation type="submission" date="2018-11" db="EMBL/GenBank/DDBJ databases">
        <authorList>
            <consortium name="Pathogen Informatics"/>
        </authorList>
    </citation>
    <scope>NUCLEOTIDE SEQUENCE [LARGE SCALE GENOMIC DNA]</scope>
    <source>
        <strain evidence="2 3">Egypt</strain>
    </source>
</reference>
<organism evidence="4">
    <name type="scientific">Echinostoma caproni</name>
    <dbReference type="NCBI Taxonomy" id="27848"/>
    <lineage>
        <taxon>Eukaryota</taxon>
        <taxon>Metazoa</taxon>
        <taxon>Spiralia</taxon>
        <taxon>Lophotrochozoa</taxon>
        <taxon>Platyhelminthes</taxon>
        <taxon>Trematoda</taxon>
        <taxon>Digenea</taxon>
        <taxon>Plagiorchiida</taxon>
        <taxon>Echinostomata</taxon>
        <taxon>Echinostomatoidea</taxon>
        <taxon>Echinostomatidae</taxon>
        <taxon>Echinostoma</taxon>
    </lineage>
</organism>
<feature type="coiled-coil region" evidence="1">
    <location>
        <begin position="165"/>
        <end position="192"/>
    </location>
</feature>
<gene>
    <name evidence="2" type="ORF">ECPE_LOCUS9086</name>
</gene>